<evidence type="ECO:0000256" key="1">
    <source>
        <dbReference type="SAM" id="Phobius"/>
    </source>
</evidence>
<dbReference type="EMBL" id="JAMLJM010000002">
    <property type="protein sequence ID" value="MCL9808572.1"/>
    <property type="molecule type" value="Genomic_DNA"/>
</dbReference>
<comment type="caution">
    <text evidence="2">The sequence shown here is derived from an EMBL/GenBank/DDBJ whole genome shotgun (WGS) entry which is preliminary data.</text>
</comment>
<reference evidence="2 3" key="1">
    <citation type="submission" date="2022-05" db="EMBL/GenBank/DDBJ databases">
        <title>Flavobacterium sp., isolated from activated sludge.</title>
        <authorList>
            <person name="Ran Q."/>
        </authorList>
    </citation>
    <scope>NUCLEOTIDE SEQUENCE [LARGE SCALE GENOMIC DNA]</scope>
    <source>
        <strain evidence="2 3">HXWNR70</strain>
    </source>
</reference>
<dbReference type="Proteomes" id="UP001317191">
    <property type="component" value="Unassembled WGS sequence"/>
</dbReference>
<sequence>MGKHAIRKDMTCLNCGHVVEKRFCPNCGQENIETKESFYYLFFHTIEDIVHYDSAFWKTIRYLLLHPAKLTLEYLSGKRKKYVAPVKLYIFISFLTFFLLSLLTSLDPNKTQPITSIGENLQKQKNEVIQIDSLAFDQEFLEQKTPGEKWLLDRLKNVTKQSQDKDFSEKFYKSLYSNIPKALFLFLPFFAFVL</sequence>
<keyword evidence="1" id="KW-1133">Transmembrane helix</keyword>
<dbReference type="InterPro" id="IPR022134">
    <property type="entry name" value="DUF3667"/>
</dbReference>
<evidence type="ECO:0000313" key="3">
    <source>
        <dbReference type="Proteomes" id="UP001317191"/>
    </source>
</evidence>
<organism evidence="2 3">
    <name type="scientific">Flavobacterium luminosum</name>
    <dbReference type="NCBI Taxonomy" id="2949086"/>
    <lineage>
        <taxon>Bacteria</taxon>
        <taxon>Pseudomonadati</taxon>
        <taxon>Bacteroidota</taxon>
        <taxon>Flavobacteriia</taxon>
        <taxon>Flavobacteriales</taxon>
        <taxon>Flavobacteriaceae</taxon>
        <taxon>Flavobacterium</taxon>
    </lineage>
</organism>
<evidence type="ECO:0000313" key="2">
    <source>
        <dbReference type="EMBL" id="MCL9808572.1"/>
    </source>
</evidence>
<protein>
    <submittedName>
        <fullName evidence="2">DUF3667 domain-containing protein</fullName>
    </submittedName>
</protein>
<gene>
    <name evidence="2" type="ORF">NAT50_04290</name>
</gene>
<accession>A0ABT0TM54</accession>
<keyword evidence="1" id="KW-0472">Membrane</keyword>
<keyword evidence="1" id="KW-0812">Transmembrane</keyword>
<feature type="transmembrane region" description="Helical" evidence="1">
    <location>
        <begin position="175"/>
        <end position="193"/>
    </location>
</feature>
<name>A0ABT0TM54_9FLAO</name>
<proteinExistence type="predicted"/>
<feature type="transmembrane region" description="Helical" evidence="1">
    <location>
        <begin position="88"/>
        <end position="106"/>
    </location>
</feature>
<dbReference type="RefSeq" id="WP_250591821.1">
    <property type="nucleotide sequence ID" value="NZ_JAMLJM010000002.1"/>
</dbReference>
<dbReference type="Pfam" id="PF12412">
    <property type="entry name" value="DUF3667"/>
    <property type="match status" value="1"/>
</dbReference>
<keyword evidence="3" id="KW-1185">Reference proteome</keyword>